<dbReference type="GO" id="GO:0030288">
    <property type="term" value="C:outer membrane-bounded periplasmic space"/>
    <property type="evidence" value="ECO:0007669"/>
    <property type="project" value="UniProtKB-ARBA"/>
</dbReference>
<evidence type="ECO:0000313" key="5">
    <source>
        <dbReference type="EMBL" id="ETW95999.1"/>
    </source>
</evidence>
<feature type="domain" description="Solute-binding protein family 5" evidence="4">
    <location>
        <begin position="80"/>
        <end position="449"/>
    </location>
</feature>
<dbReference type="Gene3D" id="3.10.105.10">
    <property type="entry name" value="Dipeptide-binding Protein, Domain 3"/>
    <property type="match status" value="1"/>
</dbReference>
<dbReference type="Gene3D" id="3.90.76.10">
    <property type="entry name" value="Dipeptide-binding Protein, Domain 1"/>
    <property type="match status" value="1"/>
</dbReference>
<accession>W4LDI3</accession>
<dbReference type="PANTHER" id="PTHR30290:SF38">
    <property type="entry name" value="D,D-DIPEPTIDE-BINDING PERIPLASMIC PROTEIN DDPA-RELATED"/>
    <property type="match status" value="1"/>
</dbReference>
<dbReference type="InterPro" id="IPR000914">
    <property type="entry name" value="SBP_5_dom"/>
</dbReference>
<dbReference type="HOGENOM" id="CLU_017028_7_3_7"/>
<dbReference type="PATRIC" id="fig|1429439.4.peg.7842"/>
<gene>
    <name evidence="5" type="ORF">ETSY2_47245</name>
</gene>
<dbReference type="PANTHER" id="PTHR30290">
    <property type="entry name" value="PERIPLASMIC BINDING COMPONENT OF ABC TRANSPORTER"/>
    <property type="match status" value="1"/>
</dbReference>
<dbReference type="InterPro" id="IPR030678">
    <property type="entry name" value="Peptide/Ni-bd"/>
</dbReference>
<keyword evidence="2 3" id="KW-0732">Signal</keyword>
<dbReference type="GO" id="GO:0015833">
    <property type="term" value="P:peptide transport"/>
    <property type="evidence" value="ECO:0007669"/>
    <property type="project" value="TreeGrafter"/>
</dbReference>
<comment type="caution">
    <text evidence="5">The sequence shown here is derived from an EMBL/GenBank/DDBJ whole genome shotgun (WGS) entry which is preliminary data.</text>
</comment>
<dbReference type="AlphaFoldDB" id="W4LDI3"/>
<evidence type="ECO:0000256" key="1">
    <source>
        <dbReference type="ARBA" id="ARBA00005695"/>
    </source>
</evidence>
<dbReference type="InterPro" id="IPR023765">
    <property type="entry name" value="SBP_5_CS"/>
</dbReference>
<feature type="chain" id="PRO_5004845746" description="Solute-binding protein family 5 domain-containing protein" evidence="3">
    <location>
        <begin position="28"/>
        <end position="531"/>
    </location>
</feature>
<dbReference type="Proteomes" id="UP000019140">
    <property type="component" value="Unassembled WGS sequence"/>
</dbReference>
<keyword evidence="6" id="KW-1185">Reference proteome</keyword>
<dbReference type="Pfam" id="PF00496">
    <property type="entry name" value="SBP_bac_5"/>
    <property type="match status" value="1"/>
</dbReference>
<comment type="similarity">
    <text evidence="1">Belongs to the bacterial solute-binding protein 5 family.</text>
</comment>
<feature type="signal peptide" evidence="3">
    <location>
        <begin position="1"/>
        <end position="27"/>
    </location>
</feature>
<dbReference type="InterPro" id="IPR039424">
    <property type="entry name" value="SBP_5"/>
</dbReference>
<dbReference type="PIRSF" id="PIRSF002741">
    <property type="entry name" value="MppA"/>
    <property type="match status" value="1"/>
</dbReference>
<evidence type="ECO:0000256" key="3">
    <source>
        <dbReference type="SAM" id="SignalP"/>
    </source>
</evidence>
<dbReference type="Gene3D" id="3.40.190.10">
    <property type="entry name" value="Periplasmic binding protein-like II"/>
    <property type="match status" value="1"/>
</dbReference>
<dbReference type="CDD" id="cd00995">
    <property type="entry name" value="PBP2_NikA_DppA_OppA_like"/>
    <property type="match status" value="1"/>
</dbReference>
<organism evidence="5 6">
    <name type="scientific">Candidatus Entotheonella gemina</name>
    <dbReference type="NCBI Taxonomy" id="1429439"/>
    <lineage>
        <taxon>Bacteria</taxon>
        <taxon>Pseudomonadati</taxon>
        <taxon>Nitrospinota/Tectimicrobiota group</taxon>
        <taxon>Candidatus Tectimicrobiota</taxon>
        <taxon>Candidatus Entotheonellia</taxon>
        <taxon>Candidatus Entotheonellales</taxon>
        <taxon>Candidatus Entotheonellaceae</taxon>
        <taxon>Candidatus Entotheonella</taxon>
    </lineage>
</organism>
<protein>
    <recommendedName>
        <fullName evidence="4">Solute-binding protein family 5 domain-containing protein</fullName>
    </recommendedName>
</protein>
<evidence type="ECO:0000313" key="6">
    <source>
        <dbReference type="Proteomes" id="UP000019140"/>
    </source>
</evidence>
<dbReference type="SUPFAM" id="SSF53850">
    <property type="entry name" value="Periplasmic binding protein-like II"/>
    <property type="match status" value="1"/>
</dbReference>
<dbReference type="GO" id="GO:1904680">
    <property type="term" value="F:peptide transmembrane transporter activity"/>
    <property type="evidence" value="ECO:0007669"/>
    <property type="project" value="TreeGrafter"/>
</dbReference>
<dbReference type="GO" id="GO:0043190">
    <property type="term" value="C:ATP-binding cassette (ABC) transporter complex"/>
    <property type="evidence" value="ECO:0007669"/>
    <property type="project" value="InterPro"/>
</dbReference>
<dbReference type="EMBL" id="AZHX01002244">
    <property type="protein sequence ID" value="ETW95999.1"/>
    <property type="molecule type" value="Genomic_DNA"/>
</dbReference>
<name>W4LDI3_9BACT</name>
<sequence>MRCFKLSAIFLSVCLLVCLGTVSLALAEEKPQYGGIMKVAIQGDPPSLDMHQESTFLVMIPFGNVYNTLIKFHPHRHDDIVGDLAESWARSDDGITYTFKLRKGVKFHDGTDFTSADAKASWDKICFPPKGVISHKRSIYQMVDKIEAPDPHTVVFKLHYPAASFIPLMALPYNFIYSKAKLDEDPNWYKKNAMGTGPFKLKEIRRGSFIEMERNENYWKEGLPYLDGIKYFMIKDTSARAKSVRTGRTDVELRGFPPAEVEAMQKQMGDKLTVAYPRINLQWGVAFNVTKKPFDDVRVRRALSLAIDRYDMAKVLEPLSGLSIVGGIMHPDSKYALPMEELEKYMGLGKEHQANIAEAKRLLAEAGYPNGFKTVLSNRSVKLPYIDFGVYLTTSWKKIGVEAEHKLKESATWRKDNNAHNFALNVDPMGNPSRDPDAMLQTFITNGTGNDGLISDPEVDKLFEQQKQELDEQKRIELVREAQRIILDKMYWMPGLWWKRIETRSARIKNYEPMHYHHMNRRMEDVWLAKE</sequence>
<evidence type="ECO:0000256" key="2">
    <source>
        <dbReference type="ARBA" id="ARBA00022729"/>
    </source>
</evidence>
<evidence type="ECO:0000259" key="4">
    <source>
        <dbReference type="Pfam" id="PF00496"/>
    </source>
</evidence>
<dbReference type="PROSITE" id="PS01040">
    <property type="entry name" value="SBP_BACTERIAL_5"/>
    <property type="match status" value="1"/>
</dbReference>
<proteinExistence type="inferred from homology"/>
<reference evidence="5 6" key="1">
    <citation type="journal article" date="2014" name="Nature">
        <title>An environmental bacterial taxon with a large and distinct metabolic repertoire.</title>
        <authorList>
            <person name="Wilson M.C."/>
            <person name="Mori T."/>
            <person name="Ruckert C."/>
            <person name="Uria A.R."/>
            <person name="Helf M.J."/>
            <person name="Takada K."/>
            <person name="Gernert C."/>
            <person name="Steffens U.A."/>
            <person name="Heycke N."/>
            <person name="Schmitt S."/>
            <person name="Rinke C."/>
            <person name="Helfrich E.J."/>
            <person name="Brachmann A.O."/>
            <person name="Gurgui C."/>
            <person name="Wakimoto T."/>
            <person name="Kracht M."/>
            <person name="Crusemann M."/>
            <person name="Hentschel U."/>
            <person name="Abe I."/>
            <person name="Matsunaga S."/>
            <person name="Kalinowski J."/>
            <person name="Takeyama H."/>
            <person name="Piel J."/>
        </authorList>
    </citation>
    <scope>NUCLEOTIDE SEQUENCE [LARGE SCALE GENOMIC DNA]</scope>
    <source>
        <strain evidence="6">TSY2</strain>
    </source>
</reference>